<reference evidence="1 2" key="1">
    <citation type="submission" date="2019-03" db="EMBL/GenBank/DDBJ databases">
        <title>Genomic Encyclopedia of Type Strains, Phase IV (KMG-IV): sequencing the most valuable type-strain genomes for metagenomic binning, comparative biology and taxonomic classification.</title>
        <authorList>
            <person name="Goeker M."/>
        </authorList>
    </citation>
    <scope>NUCLEOTIDE SEQUENCE [LARGE SCALE GENOMIC DNA]</scope>
    <source>
        <strain evidence="1 2">DSM 45707</strain>
    </source>
</reference>
<keyword evidence="2" id="KW-1185">Reference proteome</keyword>
<proteinExistence type="predicted"/>
<name>A0A4R3L9U5_9BACL</name>
<protein>
    <submittedName>
        <fullName evidence="1">Uncharacterized protein</fullName>
    </submittedName>
</protein>
<accession>A0A4R3L9U5</accession>
<evidence type="ECO:0000313" key="1">
    <source>
        <dbReference type="EMBL" id="TCS96871.1"/>
    </source>
</evidence>
<sequence>MDANVNLQSLGRFKKTLTSFNSSMNEESHKTKLYLKRVHAQMEQKHYELKRNLQMCRDQTSYDRMKQQLIEFERLFARFCEAASECIKAFNHQEQILGSNEKSIVIIDQKTEVLRQYLSNVSINDGSLSEYKPSNTKIDIQKLGTGEVGNFRNVRDVNDLLSRIPINAKRIPWREIEGGAKVIETK</sequence>
<dbReference type="AlphaFoldDB" id="A0A4R3L9U5"/>
<dbReference type="Proteomes" id="UP000294937">
    <property type="component" value="Unassembled WGS sequence"/>
</dbReference>
<gene>
    <name evidence="1" type="ORF">EDD58_101516</name>
</gene>
<evidence type="ECO:0000313" key="2">
    <source>
        <dbReference type="Proteomes" id="UP000294937"/>
    </source>
</evidence>
<dbReference type="RefSeq" id="WP_131923250.1">
    <property type="nucleotide sequence ID" value="NZ_SMAG01000001.1"/>
</dbReference>
<dbReference type="OrthoDB" id="2594582at2"/>
<organism evidence="1 2">
    <name type="scientific">Hazenella coriacea</name>
    <dbReference type="NCBI Taxonomy" id="1179467"/>
    <lineage>
        <taxon>Bacteria</taxon>
        <taxon>Bacillati</taxon>
        <taxon>Bacillota</taxon>
        <taxon>Bacilli</taxon>
        <taxon>Bacillales</taxon>
        <taxon>Thermoactinomycetaceae</taxon>
        <taxon>Hazenella</taxon>
    </lineage>
</organism>
<dbReference type="EMBL" id="SMAG01000001">
    <property type="protein sequence ID" value="TCS96871.1"/>
    <property type="molecule type" value="Genomic_DNA"/>
</dbReference>
<comment type="caution">
    <text evidence="1">The sequence shown here is derived from an EMBL/GenBank/DDBJ whole genome shotgun (WGS) entry which is preliminary data.</text>
</comment>